<dbReference type="RefSeq" id="WP_145253581.1">
    <property type="nucleotide sequence ID" value="NZ_CP036279.1"/>
</dbReference>
<keyword evidence="6 10" id="KW-0540">Nuclease</keyword>
<accession>A0A518AXD8</accession>
<dbReference type="InterPro" id="IPR024567">
    <property type="entry name" value="RNase_HII/HIII_dom"/>
</dbReference>
<evidence type="ECO:0000259" key="11">
    <source>
        <dbReference type="Pfam" id="PF01351"/>
    </source>
</evidence>
<dbReference type="InterPro" id="IPR012337">
    <property type="entry name" value="RNaseH-like_sf"/>
</dbReference>
<evidence type="ECO:0000256" key="7">
    <source>
        <dbReference type="ARBA" id="ARBA00022723"/>
    </source>
</evidence>
<dbReference type="GO" id="GO:0005737">
    <property type="term" value="C:cytoplasm"/>
    <property type="evidence" value="ECO:0007669"/>
    <property type="project" value="UniProtKB-SubCell"/>
</dbReference>
<dbReference type="GO" id="GO:0032299">
    <property type="term" value="C:ribonuclease H2 complex"/>
    <property type="evidence" value="ECO:0007669"/>
    <property type="project" value="TreeGrafter"/>
</dbReference>
<keyword evidence="5" id="KW-0963">Cytoplasm</keyword>
<evidence type="ECO:0000256" key="4">
    <source>
        <dbReference type="ARBA" id="ARBA00008378"/>
    </source>
</evidence>
<feature type="domain" description="RNase H type-2" evidence="11">
    <location>
        <begin position="256"/>
        <end position="311"/>
    </location>
</feature>
<dbReference type="InterPro" id="IPR036397">
    <property type="entry name" value="RNaseH_sf"/>
</dbReference>
<evidence type="ECO:0000256" key="5">
    <source>
        <dbReference type="ARBA" id="ARBA00022490"/>
    </source>
</evidence>
<evidence type="ECO:0000313" key="13">
    <source>
        <dbReference type="Proteomes" id="UP000317093"/>
    </source>
</evidence>
<dbReference type="GO" id="GO:0046872">
    <property type="term" value="F:metal ion binding"/>
    <property type="evidence" value="ECO:0007669"/>
    <property type="project" value="UniProtKB-KW"/>
</dbReference>
<dbReference type="GO" id="GO:0004523">
    <property type="term" value="F:RNA-DNA hybrid ribonuclease activity"/>
    <property type="evidence" value="ECO:0007669"/>
    <property type="project" value="UniProtKB-EC"/>
</dbReference>
<dbReference type="Gene3D" id="3.30.420.10">
    <property type="entry name" value="Ribonuclease H-like superfamily/Ribonuclease H"/>
    <property type="match status" value="2"/>
</dbReference>
<dbReference type="GO" id="GO:0006298">
    <property type="term" value="P:mismatch repair"/>
    <property type="evidence" value="ECO:0007669"/>
    <property type="project" value="TreeGrafter"/>
</dbReference>
<keyword evidence="13" id="KW-1185">Reference proteome</keyword>
<evidence type="ECO:0000256" key="10">
    <source>
        <dbReference type="RuleBase" id="RU003515"/>
    </source>
</evidence>
<dbReference type="PANTHER" id="PTHR10954:SF23">
    <property type="entry name" value="RIBONUCLEASE"/>
    <property type="match status" value="1"/>
</dbReference>
<evidence type="ECO:0000256" key="6">
    <source>
        <dbReference type="ARBA" id="ARBA00022722"/>
    </source>
</evidence>
<gene>
    <name evidence="12" type="ORF">Pan216_02170</name>
</gene>
<dbReference type="Pfam" id="PF01351">
    <property type="entry name" value="RNase_HII"/>
    <property type="match status" value="1"/>
</dbReference>
<dbReference type="SUPFAM" id="SSF53098">
    <property type="entry name" value="Ribonuclease H-like"/>
    <property type="match status" value="1"/>
</dbReference>
<comment type="function">
    <text evidence="2 10">Endonuclease that specifically degrades the RNA of RNA-DNA hybrids.</text>
</comment>
<reference evidence="12 13" key="1">
    <citation type="submission" date="2019-02" db="EMBL/GenBank/DDBJ databases">
        <title>Deep-cultivation of Planctomycetes and their phenomic and genomic characterization uncovers novel biology.</title>
        <authorList>
            <person name="Wiegand S."/>
            <person name="Jogler M."/>
            <person name="Boedeker C."/>
            <person name="Pinto D."/>
            <person name="Vollmers J."/>
            <person name="Rivas-Marin E."/>
            <person name="Kohn T."/>
            <person name="Peeters S.H."/>
            <person name="Heuer A."/>
            <person name="Rast P."/>
            <person name="Oberbeckmann S."/>
            <person name="Bunk B."/>
            <person name="Jeske O."/>
            <person name="Meyerdierks A."/>
            <person name="Storesund J.E."/>
            <person name="Kallscheuer N."/>
            <person name="Luecker S."/>
            <person name="Lage O.M."/>
            <person name="Pohl T."/>
            <person name="Merkel B.J."/>
            <person name="Hornburger P."/>
            <person name="Mueller R.-W."/>
            <person name="Bruemmer F."/>
            <person name="Labrenz M."/>
            <person name="Spormann A.M."/>
            <person name="Op den Camp H."/>
            <person name="Overmann J."/>
            <person name="Amann R."/>
            <person name="Jetten M.S.M."/>
            <person name="Mascher T."/>
            <person name="Medema M.H."/>
            <person name="Devos D.P."/>
            <person name="Kaster A.-K."/>
            <person name="Ovreas L."/>
            <person name="Rohde M."/>
            <person name="Galperin M.Y."/>
            <person name="Jogler C."/>
        </authorList>
    </citation>
    <scope>NUCLEOTIDE SEQUENCE [LARGE SCALE GENOMIC DNA]</scope>
    <source>
        <strain evidence="12 13">Pan216</strain>
    </source>
</reference>
<keyword evidence="9 10" id="KW-0378">Hydrolase</keyword>
<dbReference type="InterPro" id="IPR001352">
    <property type="entry name" value="RNase_HII/HIII"/>
</dbReference>
<evidence type="ECO:0000256" key="1">
    <source>
        <dbReference type="ARBA" id="ARBA00000077"/>
    </source>
</evidence>
<comment type="subcellular location">
    <subcellularLocation>
        <location evidence="3">Cytoplasm</location>
    </subcellularLocation>
</comment>
<evidence type="ECO:0000256" key="8">
    <source>
        <dbReference type="ARBA" id="ARBA00022759"/>
    </source>
</evidence>
<sequence length="335" mass="37057">MIGDQTQSSKPTSSSLVVGIDEAGYGPTLGPLCVAATAFRAPERTLGDDWWSLLAEGLSRKPTKEGHLLVDDSKRILTRPGGRQALARTVHSFLGLANSDQPRGGLRELLASLAPEAIDSLDAEHWYRSEHVEGHATGSPLIDDADVARLSTTLAPREVAYVDARARVLFPPDFNRSLERLPTKADLNLELVESLLAWALELPHEGVGMMVTVDRLGGRRYYRELLERVAGEVFPTTLEEGPSRSHYRFMHEGRAVDVVFRVKADGASLPVALASMIAKYLRERAMESFNEFWREQSPALKPTAGYPQDARRFLAEIEPTLAKLGIPLEALRRQR</sequence>
<comment type="similarity">
    <text evidence="4">Belongs to the RNase HII family. RnhC subfamily.</text>
</comment>
<keyword evidence="7" id="KW-0479">Metal-binding</keyword>
<evidence type="ECO:0000256" key="2">
    <source>
        <dbReference type="ARBA" id="ARBA00004065"/>
    </source>
</evidence>
<dbReference type="PANTHER" id="PTHR10954">
    <property type="entry name" value="RIBONUCLEASE H2 SUBUNIT A"/>
    <property type="match status" value="1"/>
</dbReference>
<dbReference type="AlphaFoldDB" id="A0A518AXD8"/>
<evidence type="ECO:0000256" key="3">
    <source>
        <dbReference type="ARBA" id="ARBA00004496"/>
    </source>
</evidence>
<keyword evidence="8 10" id="KW-0255">Endonuclease</keyword>
<dbReference type="OrthoDB" id="5498373at2"/>
<proteinExistence type="inferred from homology"/>
<dbReference type="Proteomes" id="UP000317093">
    <property type="component" value="Chromosome"/>
</dbReference>
<name>A0A518AXD8_9BACT</name>
<dbReference type="GO" id="GO:0043137">
    <property type="term" value="P:DNA replication, removal of RNA primer"/>
    <property type="evidence" value="ECO:0007669"/>
    <property type="project" value="TreeGrafter"/>
</dbReference>
<comment type="catalytic activity">
    <reaction evidence="1 10">
        <text>Endonucleolytic cleavage to 5'-phosphomonoester.</text>
        <dbReference type="EC" id="3.1.26.4"/>
    </reaction>
</comment>
<dbReference type="EMBL" id="CP036279">
    <property type="protein sequence ID" value="QDU59389.1"/>
    <property type="molecule type" value="Genomic_DNA"/>
</dbReference>
<organism evidence="12 13">
    <name type="scientific">Kolteria novifilia</name>
    <dbReference type="NCBI Taxonomy" id="2527975"/>
    <lineage>
        <taxon>Bacteria</taxon>
        <taxon>Pseudomonadati</taxon>
        <taxon>Planctomycetota</taxon>
        <taxon>Planctomycetia</taxon>
        <taxon>Kolteriales</taxon>
        <taxon>Kolteriaceae</taxon>
        <taxon>Kolteria</taxon>
    </lineage>
</organism>
<dbReference type="GO" id="GO:0003723">
    <property type="term" value="F:RNA binding"/>
    <property type="evidence" value="ECO:0007669"/>
    <property type="project" value="InterPro"/>
</dbReference>
<dbReference type="KEGG" id="knv:Pan216_02170"/>
<protein>
    <recommendedName>
        <fullName evidence="10">Ribonuclease</fullName>
        <ecNumber evidence="10">3.1.26.4</ecNumber>
    </recommendedName>
</protein>
<evidence type="ECO:0000256" key="9">
    <source>
        <dbReference type="ARBA" id="ARBA00022801"/>
    </source>
</evidence>
<dbReference type="EC" id="3.1.26.4" evidence="10"/>
<evidence type="ECO:0000313" key="12">
    <source>
        <dbReference type="EMBL" id="QDU59389.1"/>
    </source>
</evidence>